<dbReference type="GO" id="GO:0016835">
    <property type="term" value="F:carbon-oxygen lyase activity"/>
    <property type="evidence" value="ECO:0007669"/>
    <property type="project" value="TreeGrafter"/>
</dbReference>
<dbReference type="GO" id="GO:0016803">
    <property type="term" value="F:ether hydrolase activity"/>
    <property type="evidence" value="ECO:0007669"/>
    <property type="project" value="TreeGrafter"/>
</dbReference>
<evidence type="ECO:0000259" key="1">
    <source>
        <dbReference type="PROSITE" id="PS51464"/>
    </source>
</evidence>
<dbReference type="GO" id="GO:0009254">
    <property type="term" value="P:peptidoglycan turnover"/>
    <property type="evidence" value="ECO:0007669"/>
    <property type="project" value="TreeGrafter"/>
</dbReference>
<dbReference type="EMBL" id="JABZFG010000004">
    <property type="protein sequence ID" value="MBW0602585.1"/>
    <property type="molecule type" value="Genomic_DNA"/>
</dbReference>
<dbReference type="GO" id="GO:0097367">
    <property type="term" value="F:carbohydrate derivative binding"/>
    <property type="evidence" value="ECO:0007669"/>
    <property type="project" value="InterPro"/>
</dbReference>
<dbReference type="Proteomes" id="UP000746160">
    <property type="component" value="Unassembled WGS sequence"/>
</dbReference>
<dbReference type="InterPro" id="IPR040190">
    <property type="entry name" value="MURQ/GCKR"/>
</dbReference>
<proteinExistence type="predicted"/>
<dbReference type="GO" id="GO:0046348">
    <property type="term" value="P:amino sugar catabolic process"/>
    <property type="evidence" value="ECO:0007669"/>
    <property type="project" value="TreeGrafter"/>
</dbReference>
<reference evidence="2" key="1">
    <citation type="journal article" date="2021" name="Genes Genomics">
        <title>Comparative genomic analysis of Mycoplasma anatis strains.</title>
        <authorList>
            <person name="Zhou Q."/>
            <person name="Mai K."/>
            <person name="Yang D."/>
            <person name="Liu J."/>
            <person name="Yan Z."/>
            <person name="Luo C."/>
            <person name="Tan Y."/>
            <person name="Cao S."/>
            <person name="Zhou Q."/>
            <person name="Chen L."/>
            <person name="Chen F."/>
        </authorList>
    </citation>
    <scope>NUCLEOTIDE SEQUENCE</scope>
    <source>
        <strain evidence="2">DP07</strain>
    </source>
</reference>
<feature type="domain" description="SIS" evidence="1">
    <location>
        <begin position="42"/>
        <end position="204"/>
    </location>
</feature>
<protein>
    <submittedName>
        <fullName evidence="2">N-acetylmuramic acid 6-phosphate etherase</fullName>
    </submittedName>
</protein>
<organism evidence="2 3">
    <name type="scientific">Mycoplasmopsis anatis</name>
    <dbReference type="NCBI Taxonomy" id="171279"/>
    <lineage>
        <taxon>Bacteria</taxon>
        <taxon>Bacillati</taxon>
        <taxon>Mycoplasmatota</taxon>
        <taxon>Mycoplasmoidales</taxon>
        <taxon>Metamycoplasmataceae</taxon>
        <taxon>Mycoplasmopsis</taxon>
    </lineage>
</organism>
<dbReference type="PROSITE" id="PS51464">
    <property type="entry name" value="SIS"/>
    <property type="match status" value="1"/>
</dbReference>
<accession>A0A9Q3L9I8</accession>
<name>A0A9Q3L9I8_9BACT</name>
<evidence type="ECO:0000313" key="3">
    <source>
        <dbReference type="Proteomes" id="UP000746160"/>
    </source>
</evidence>
<comment type="caution">
    <text evidence="2">The sequence shown here is derived from an EMBL/GenBank/DDBJ whole genome shotgun (WGS) entry which is preliminary data.</text>
</comment>
<dbReference type="PANTHER" id="PTHR10088">
    <property type="entry name" value="GLUCOKINASE REGULATORY PROTEIN"/>
    <property type="match status" value="1"/>
</dbReference>
<dbReference type="PANTHER" id="PTHR10088:SF4">
    <property type="entry name" value="GLUCOKINASE REGULATORY PROTEIN"/>
    <property type="match status" value="1"/>
</dbReference>
<dbReference type="InterPro" id="IPR001347">
    <property type="entry name" value="SIS_dom"/>
</dbReference>
<dbReference type="NCBIfam" id="NF003915">
    <property type="entry name" value="PRK05441.1"/>
    <property type="match status" value="1"/>
</dbReference>
<dbReference type="AlphaFoldDB" id="A0A9Q3L9I8"/>
<gene>
    <name evidence="2" type="ORF">MADP07_00307</name>
</gene>
<evidence type="ECO:0000313" key="2">
    <source>
        <dbReference type="EMBL" id="MBW0602585.1"/>
    </source>
</evidence>
<dbReference type="RefSeq" id="WP_218675278.1">
    <property type="nucleotide sequence ID" value="NZ_JABZFG010000004.1"/>
</dbReference>
<dbReference type="Pfam" id="PF22645">
    <property type="entry name" value="GKRP_SIS_N"/>
    <property type="match status" value="1"/>
</dbReference>
<sequence>MKQNLDKKSISELIELYWINQKDIIEKLMNKNDILEKIINLSVNAIKHNGRVIYIGAGTSGRIGMLDALDILPTFGEKNWFTYQMAGSDEAILKSLEGYEDDFELGAKDAIKLKINQNDLLIGLSVSGNTKYVNGFFSVGMERKSKKVLITENKDGLISPNSDIVYEFESNPEFIQGSTRLKAGTIQKILLNAISTITAIKLNKVYDDLMIDLTPINEKLVQRCIEIVKQITNTDLEIAKNTYLEVKNVKVACVMIAKKVDKIKAMELLVKYNNNLREVLEC</sequence>